<gene>
    <name evidence="1" type="ORF">NXT3_CH01847</name>
</gene>
<organism evidence="1 2">
    <name type="scientific">Rhizobium fredii</name>
    <name type="common">Sinorhizobium fredii</name>
    <dbReference type="NCBI Taxonomy" id="380"/>
    <lineage>
        <taxon>Bacteria</taxon>
        <taxon>Pseudomonadati</taxon>
        <taxon>Pseudomonadota</taxon>
        <taxon>Alphaproteobacteria</taxon>
        <taxon>Hyphomicrobiales</taxon>
        <taxon>Rhizobiaceae</taxon>
        <taxon>Sinorhizobium/Ensifer group</taxon>
        <taxon>Sinorhizobium</taxon>
    </lineage>
</organism>
<dbReference type="EMBL" id="CP024307">
    <property type="protein sequence ID" value="AUX76415.1"/>
    <property type="molecule type" value="Genomic_DNA"/>
</dbReference>
<protein>
    <submittedName>
        <fullName evidence="1">Uncharacterized protein</fullName>
    </submittedName>
</protein>
<evidence type="ECO:0000313" key="2">
    <source>
        <dbReference type="Proteomes" id="UP000239340"/>
    </source>
</evidence>
<accession>A0A2L0H4K7</accession>
<reference evidence="1 2" key="1">
    <citation type="submission" date="2017-10" db="EMBL/GenBank/DDBJ databases">
        <title>Analysis of the genome sequences of Rhizobium populations associated to common bean (phaseolus vulgaris).</title>
        <authorList>
            <person name="Bustos P."/>
            <person name="Santamaria R.I."/>
            <person name="Miranda-Sanchez F."/>
            <person name="Perez-Carrascal O."/>
            <person name="Juarez S."/>
            <person name="Lozano L."/>
            <person name="Martinez-Flores I."/>
            <person name="Vinuesa P."/>
            <person name="Martinez-Romero E."/>
            <person name="Cevallos M.A."/>
            <person name="Romero D."/>
            <person name="Davila G."/>
            <person name="Gonzalez V."/>
        </authorList>
    </citation>
    <scope>NUCLEOTIDE SEQUENCE [LARGE SCALE GENOMIC DNA]</scope>
    <source>
        <strain evidence="1 2">NXT3</strain>
    </source>
</reference>
<dbReference type="RefSeq" id="WP_104839226.1">
    <property type="nucleotide sequence ID" value="NZ_CP024307.1"/>
</dbReference>
<sequence>MARSYINQPTVPIQYLRPTRASFDNVGSGIDGGVNGNGESISIEMSGGGRVTATYERCVLQGDDMERHEVINWMGARGNGSFRFFNVPIINDGIGPFPVINGKRRPIISGIPHSDGALFSDLSGYSQATVWAKLTAAAVVGAGQISIRVYEAARPLRWSDWFSIYHPTKGWRAYRYWESQKTAEGVETVGGVAFDYVDYQLGISPALREAAAINTRVELARPLCVMKFPQGYSLPWDYEAWYQSRPTLQFVEAF</sequence>
<dbReference type="AlphaFoldDB" id="A0A2L0H4K7"/>
<name>A0A2L0H4K7_RHIFR</name>
<dbReference type="Proteomes" id="UP000239340">
    <property type="component" value="Chromosome"/>
</dbReference>
<proteinExistence type="predicted"/>
<evidence type="ECO:0000313" key="1">
    <source>
        <dbReference type="EMBL" id="AUX76415.1"/>
    </source>
</evidence>